<feature type="signal peptide" evidence="1">
    <location>
        <begin position="1"/>
        <end position="28"/>
    </location>
</feature>
<comment type="caution">
    <text evidence="2">The sequence shown here is derived from an EMBL/GenBank/DDBJ whole genome shotgun (WGS) entry which is preliminary data.</text>
</comment>
<accession>A0A2T4YXK5</accession>
<dbReference type="OrthoDB" id="8237335at2"/>
<organism evidence="2 3">
    <name type="scientific">Phreatobacter oligotrophus</name>
    <dbReference type="NCBI Taxonomy" id="1122261"/>
    <lineage>
        <taxon>Bacteria</taxon>
        <taxon>Pseudomonadati</taxon>
        <taxon>Pseudomonadota</taxon>
        <taxon>Alphaproteobacteria</taxon>
        <taxon>Hyphomicrobiales</taxon>
        <taxon>Phreatobacteraceae</taxon>
        <taxon>Phreatobacter</taxon>
    </lineage>
</organism>
<name>A0A2T4YXK5_9HYPH</name>
<keyword evidence="3" id="KW-1185">Reference proteome</keyword>
<gene>
    <name evidence="2" type="ORF">C8P69_11251</name>
</gene>
<evidence type="ECO:0000256" key="1">
    <source>
        <dbReference type="SAM" id="SignalP"/>
    </source>
</evidence>
<dbReference type="PROSITE" id="PS51318">
    <property type="entry name" value="TAT"/>
    <property type="match status" value="1"/>
</dbReference>
<dbReference type="AlphaFoldDB" id="A0A2T4YXK5"/>
<keyword evidence="1" id="KW-0732">Signal</keyword>
<evidence type="ECO:0000313" key="3">
    <source>
        <dbReference type="Proteomes" id="UP000241808"/>
    </source>
</evidence>
<evidence type="ECO:0000313" key="2">
    <source>
        <dbReference type="EMBL" id="PTM50889.1"/>
    </source>
</evidence>
<dbReference type="RefSeq" id="WP_108179307.1">
    <property type="nucleotide sequence ID" value="NZ_PZZL01000012.1"/>
</dbReference>
<feature type="chain" id="PRO_5015406358" description="DUF4440 domain-containing protein" evidence="1">
    <location>
        <begin position="29"/>
        <end position="142"/>
    </location>
</feature>
<sequence length="142" mass="16184">MSFTRRFFATAAAFGLALAVLSGGQALAQRDPPAPPATQAEFRTFIAEFRQALRANDASAVASLTRMPIYYDDAFRDRAYFETRIYRRMFTQRDRNCLQTARPVYYKDGEGTEGFSLFCGRTIFIFTKKTDGFRFEGTHPDD</sequence>
<dbReference type="InterPro" id="IPR006311">
    <property type="entry name" value="TAT_signal"/>
</dbReference>
<protein>
    <recommendedName>
        <fullName evidence="4">DUF4440 domain-containing protein</fullName>
    </recommendedName>
</protein>
<evidence type="ECO:0008006" key="4">
    <source>
        <dbReference type="Google" id="ProtNLM"/>
    </source>
</evidence>
<dbReference type="EMBL" id="PZZL01000012">
    <property type="protein sequence ID" value="PTM50889.1"/>
    <property type="molecule type" value="Genomic_DNA"/>
</dbReference>
<reference evidence="2 3" key="1">
    <citation type="submission" date="2018-04" db="EMBL/GenBank/DDBJ databases">
        <title>Genomic Encyclopedia of Archaeal and Bacterial Type Strains, Phase II (KMG-II): from individual species to whole genera.</title>
        <authorList>
            <person name="Goeker M."/>
        </authorList>
    </citation>
    <scope>NUCLEOTIDE SEQUENCE [LARGE SCALE GENOMIC DNA]</scope>
    <source>
        <strain evidence="2 3">DSM 25521</strain>
    </source>
</reference>
<dbReference type="Proteomes" id="UP000241808">
    <property type="component" value="Unassembled WGS sequence"/>
</dbReference>
<proteinExistence type="predicted"/>